<sequence>MPVNFFNICHNYICMMLLEANTTYFLSFSVSWFNTFRYCDF</sequence>
<dbReference type="HOGENOM" id="CLU_3267958_0_0_9"/>
<dbReference type="PaxDb" id="411902-CLOBOL_07295"/>
<name>A8S5R6_ENTBW</name>
<dbReference type="Proteomes" id="UP000005396">
    <property type="component" value="Unassembled WGS sequence"/>
</dbReference>
<gene>
    <name evidence="1" type="ORF">CLOBOL_07295</name>
</gene>
<evidence type="ECO:0000313" key="2">
    <source>
        <dbReference type="Proteomes" id="UP000005396"/>
    </source>
</evidence>
<dbReference type="AlphaFoldDB" id="A8S5R6"/>
<accession>A8S5R6</accession>
<proteinExistence type="predicted"/>
<organism evidence="1 2">
    <name type="scientific">Enterocloster bolteae (strain ATCC BAA-613 / DSM 15670 / CCUG 46953 / JCM 12243 / WAL 16351)</name>
    <name type="common">Clostridium bolteae</name>
    <dbReference type="NCBI Taxonomy" id="411902"/>
    <lineage>
        <taxon>Bacteria</taxon>
        <taxon>Bacillati</taxon>
        <taxon>Bacillota</taxon>
        <taxon>Clostridia</taxon>
        <taxon>Lachnospirales</taxon>
        <taxon>Lachnospiraceae</taxon>
        <taxon>Enterocloster</taxon>
    </lineage>
</organism>
<evidence type="ECO:0000313" key="1">
    <source>
        <dbReference type="EMBL" id="EDP12541.1"/>
    </source>
</evidence>
<reference evidence="1 2" key="2">
    <citation type="submission" date="2007-09" db="EMBL/GenBank/DDBJ databases">
        <title>Draft genome sequence of Clostridium bolteae (ATCC BAA-613).</title>
        <authorList>
            <person name="Sudarsanam P."/>
            <person name="Ley R."/>
            <person name="Guruge J."/>
            <person name="Turnbaugh P.J."/>
            <person name="Mahowald M."/>
            <person name="Liep D."/>
            <person name="Gordon J."/>
        </authorList>
    </citation>
    <scope>NUCLEOTIDE SEQUENCE [LARGE SCALE GENOMIC DNA]</scope>
    <source>
        <strain evidence="2">ATCC BAA-613 / DSM 15670 / CCUG 46953 / JCM 12243 / WAL 16351</strain>
    </source>
</reference>
<protein>
    <submittedName>
        <fullName evidence="1">Uncharacterized protein</fullName>
    </submittedName>
</protein>
<dbReference type="EMBL" id="ABCC02000076">
    <property type="protein sequence ID" value="EDP12541.1"/>
    <property type="molecule type" value="Genomic_DNA"/>
</dbReference>
<comment type="caution">
    <text evidence="1">The sequence shown here is derived from an EMBL/GenBank/DDBJ whole genome shotgun (WGS) entry which is preliminary data.</text>
</comment>
<reference evidence="1 2" key="1">
    <citation type="submission" date="2007-08" db="EMBL/GenBank/DDBJ databases">
        <authorList>
            <person name="Fulton L."/>
            <person name="Clifton S."/>
            <person name="Fulton B."/>
            <person name="Xu J."/>
            <person name="Minx P."/>
            <person name="Pepin K.H."/>
            <person name="Johnson M."/>
            <person name="Thiruvilangam P."/>
            <person name="Bhonagiri V."/>
            <person name="Nash W.E."/>
            <person name="Mardis E.R."/>
            <person name="Wilson R.K."/>
        </authorList>
    </citation>
    <scope>NUCLEOTIDE SEQUENCE [LARGE SCALE GENOMIC DNA]</scope>
    <source>
        <strain evidence="2">ATCC BAA-613 / DSM 15670 / CCUG 46953 / JCM 12243 / WAL 16351</strain>
    </source>
</reference>